<comment type="function">
    <text evidence="15">Core subunit of the mitochondrial membrane respiratory chain NADH dehydrogenase (Complex I) which catalyzes electron transfer from NADH through the respiratory chain, using ubiquinone as an electron acceptor. Essential for the catalytic activity and assembly of complex I.</text>
</comment>
<dbReference type="EMBL" id="FJ606784">
    <property type="protein sequence ID" value="ACM63344.1"/>
    <property type="molecule type" value="Genomic_DNA"/>
</dbReference>
<name>D2DNI5_9ODON</name>
<keyword evidence="7 15" id="KW-0812">Transmembrane</keyword>
<reference evidence="16" key="1">
    <citation type="submission" date="2009-01" db="EMBL/GenBank/DDBJ databases">
        <title>The complete mitochondrial genome of a damselfly Pseudolestes mirabilis (Odonata: Megapodagrionidae).</title>
        <authorList>
            <person name="Hua J."/>
            <person name="Li M."/>
            <person name="Dong P."/>
            <person name="Bu W."/>
        </authorList>
    </citation>
    <scope>NUCLEOTIDE SEQUENCE</scope>
</reference>
<protein>
    <recommendedName>
        <fullName evidence="4 15">NADH-ubiquinone oxidoreductase chain 6</fullName>
        <ecNumber evidence="3 15">7.1.1.2</ecNumber>
    </recommendedName>
</protein>
<feature type="transmembrane region" description="Helical" evidence="15">
    <location>
        <begin position="49"/>
        <end position="72"/>
    </location>
</feature>
<dbReference type="PANTHER" id="PTHR11435:SF1">
    <property type="entry name" value="NADH-UBIQUINONE OXIDOREDUCTASE CHAIN 6"/>
    <property type="match status" value="1"/>
</dbReference>
<keyword evidence="11 15" id="KW-0520">NAD</keyword>
<keyword evidence="10 15" id="KW-1133">Transmembrane helix</keyword>
<keyword evidence="13 15" id="KW-0472">Membrane</keyword>
<dbReference type="GO" id="GO:0008137">
    <property type="term" value="F:NADH dehydrogenase (ubiquinone) activity"/>
    <property type="evidence" value="ECO:0007669"/>
    <property type="project" value="UniProtKB-UniRule"/>
</dbReference>
<evidence type="ECO:0000256" key="6">
    <source>
        <dbReference type="ARBA" id="ARBA00022660"/>
    </source>
</evidence>
<dbReference type="PANTHER" id="PTHR11435">
    <property type="entry name" value="NADH UBIQUINONE OXIDOREDUCTASE SUBUNIT ND6"/>
    <property type="match status" value="1"/>
</dbReference>
<dbReference type="InterPro" id="IPR050269">
    <property type="entry name" value="ComplexI_Subunit6"/>
</dbReference>
<dbReference type="EC" id="7.1.1.2" evidence="3 15"/>
<evidence type="ECO:0000256" key="7">
    <source>
        <dbReference type="ARBA" id="ARBA00022692"/>
    </source>
</evidence>
<dbReference type="RefSeq" id="YP_007625234.1">
    <property type="nucleotide sequence ID" value="NC_020636.1"/>
</dbReference>
<dbReference type="AlphaFoldDB" id="D2DNI5"/>
<dbReference type="GeneID" id="14841779"/>
<evidence type="ECO:0000256" key="15">
    <source>
        <dbReference type="RuleBase" id="RU004430"/>
    </source>
</evidence>
<dbReference type="CTD" id="4541"/>
<evidence type="ECO:0000256" key="1">
    <source>
        <dbReference type="ARBA" id="ARBA00004225"/>
    </source>
</evidence>
<feature type="transmembrane region" description="Helical" evidence="15">
    <location>
        <begin position="134"/>
        <end position="155"/>
    </location>
</feature>
<keyword evidence="9 15" id="KW-0249">Electron transport</keyword>
<keyword evidence="6 15" id="KW-0679">Respiratory chain</keyword>
<evidence type="ECO:0000256" key="11">
    <source>
        <dbReference type="ARBA" id="ARBA00023027"/>
    </source>
</evidence>
<comment type="similarity">
    <text evidence="2 15">Belongs to the complex I subunit 6 family.</text>
</comment>
<keyword evidence="15" id="KW-0830">Ubiquinone</keyword>
<evidence type="ECO:0000256" key="12">
    <source>
        <dbReference type="ARBA" id="ARBA00023128"/>
    </source>
</evidence>
<dbReference type="GO" id="GO:0031966">
    <property type="term" value="C:mitochondrial membrane"/>
    <property type="evidence" value="ECO:0007669"/>
    <property type="project" value="UniProtKB-SubCell"/>
</dbReference>
<evidence type="ECO:0000256" key="13">
    <source>
        <dbReference type="ARBA" id="ARBA00023136"/>
    </source>
</evidence>
<evidence type="ECO:0000256" key="8">
    <source>
        <dbReference type="ARBA" id="ARBA00022967"/>
    </source>
</evidence>
<keyword evidence="5 15" id="KW-0813">Transport</keyword>
<evidence type="ECO:0000256" key="10">
    <source>
        <dbReference type="ARBA" id="ARBA00022989"/>
    </source>
</evidence>
<accession>D2DNI5</accession>
<dbReference type="InterPro" id="IPR001457">
    <property type="entry name" value="NADH_UbQ/plastoQ_OxRdtase_su6"/>
</dbReference>
<keyword evidence="12 15" id="KW-0496">Mitochondrion</keyword>
<evidence type="ECO:0000256" key="4">
    <source>
        <dbReference type="ARBA" id="ARBA00021095"/>
    </source>
</evidence>
<dbReference type="Pfam" id="PF00499">
    <property type="entry name" value="Oxidored_q3"/>
    <property type="match status" value="1"/>
</dbReference>
<geneLocation type="mitochondrion" evidence="16"/>
<evidence type="ECO:0000256" key="3">
    <source>
        <dbReference type="ARBA" id="ARBA00012944"/>
    </source>
</evidence>
<keyword evidence="8 15" id="KW-1278">Translocase</keyword>
<feature type="transmembrane region" description="Helical" evidence="15">
    <location>
        <begin position="84"/>
        <end position="106"/>
    </location>
</feature>
<evidence type="ECO:0000256" key="9">
    <source>
        <dbReference type="ARBA" id="ARBA00022982"/>
    </source>
</evidence>
<comment type="catalytic activity">
    <reaction evidence="14 15">
        <text>a ubiquinone + NADH + 5 H(+)(in) = a ubiquinol + NAD(+) + 4 H(+)(out)</text>
        <dbReference type="Rhea" id="RHEA:29091"/>
        <dbReference type="Rhea" id="RHEA-COMP:9565"/>
        <dbReference type="Rhea" id="RHEA-COMP:9566"/>
        <dbReference type="ChEBI" id="CHEBI:15378"/>
        <dbReference type="ChEBI" id="CHEBI:16389"/>
        <dbReference type="ChEBI" id="CHEBI:17976"/>
        <dbReference type="ChEBI" id="CHEBI:57540"/>
        <dbReference type="ChEBI" id="CHEBI:57945"/>
        <dbReference type="EC" id="7.1.1.2"/>
    </reaction>
</comment>
<gene>
    <name evidence="16" type="primary">ND6</name>
</gene>
<organism evidence="16">
    <name type="scientific">Pseudolestes mirabilis</name>
    <dbReference type="NCBI Taxonomy" id="476809"/>
    <lineage>
        <taxon>Eukaryota</taxon>
        <taxon>Metazoa</taxon>
        <taxon>Ecdysozoa</taxon>
        <taxon>Arthropoda</taxon>
        <taxon>Hexapoda</taxon>
        <taxon>Insecta</taxon>
        <taxon>Pterygota</taxon>
        <taxon>Palaeoptera</taxon>
        <taxon>Odonata</taxon>
        <taxon>Zygoptera</taxon>
        <taxon>Pseudolestidae</taxon>
        <taxon>Pseudolestes</taxon>
    </lineage>
</organism>
<evidence type="ECO:0000256" key="5">
    <source>
        <dbReference type="ARBA" id="ARBA00022448"/>
    </source>
</evidence>
<comment type="subcellular location">
    <subcellularLocation>
        <location evidence="1 15">Mitochondrion membrane</location>
        <topology evidence="1 15">Multi-pass membrane protein</topology>
    </subcellularLocation>
</comment>
<evidence type="ECO:0000256" key="2">
    <source>
        <dbReference type="ARBA" id="ARBA00005698"/>
    </source>
</evidence>
<proteinExistence type="inferred from homology"/>
<sequence>MSQIMMLTAVLLNTILFSTMKHPMSMGITLLTQTTVICVLTASTSQNTWFSYILFLVFLGGMMVLFIYMTSVASNDLFTYSKKWMGFIPLAMITLLLITCIDPIMLNNNSEDTNPNPETAEHMTMSMFNYPNNILTIGMVLYLFLTLTVVVKITASHRGPLRSKN</sequence>
<evidence type="ECO:0000256" key="14">
    <source>
        <dbReference type="ARBA" id="ARBA00049551"/>
    </source>
</evidence>
<evidence type="ECO:0000313" key="16">
    <source>
        <dbReference type="EMBL" id="ACM63344.1"/>
    </source>
</evidence>